<organism evidence="2">
    <name type="scientific">viral metagenome</name>
    <dbReference type="NCBI Taxonomy" id="1070528"/>
    <lineage>
        <taxon>unclassified sequences</taxon>
        <taxon>metagenomes</taxon>
        <taxon>organismal metagenomes</taxon>
    </lineage>
</organism>
<dbReference type="EMBL" id="MT142089">
    <property type="protein sequence ID" value="QJA74308.1"/>
    <property type="molecule type" value="Genomic_DNA"/>
</dbReference>
<sequence>MDRHLSDIDFFPEPVAGSSLVRIYSALDNLFTDLGTNIDYRGFIQRNGSPVSFNDKTTLIVNRECDVVVSVPDRFYLASIPRIHEVAEQISKAVVEIVAPALKKEKWRYFALQNIAMSKVGDKISAKFVYGGSHG</sequence>
<dbReference type="AlphaFoldDB" id="A0A6M3JXY5"/>
<reference evidence="2" key="1">
    <citation type="submission" date="2020-03" db="EMBL/GenBank/DDBJ databases">
        <title>The deep terrestrial virosphere.</title>
        <authorList>
            <person name="Holmfeldt K."/>
            <person name="Nilsson E."/>
            <person name="Simone D."/>
            <person name="Lopez-Fernandez M."/>
            <person name="Wu X."/>
            <person name="de Brujin I."/>
            <person name="Lundin D."/>
            <person name="Andersson A."/>
            <person name="Bertilsson S."/>
            <person name="Dopson M."/>
        </authorList>
    </citation>
    <scope>NUCLEOTIDE SEQUENCE</scope>
    <source>
        <strain evidence="2">MM415A02049</strain>
        <strain evidence="1">MM415B01567</strain>
    </source>
</reference>
<dbReference type="EMBL" id="MT141291">
    <property type="protein sequence ID" value="QJA57773.1"/>
    <property type="molecule type" value="Genomic_DNA"/>
</dbReference>
<proteinExistence type="predicted"/>
<accession>A0A6M3JXY5</accession>
<evidence type="ECO:0000313" key="2">
    <source>
        <dbReference type="EMBL" id="QJA74308.1"/>
    </source>
</evidence>
<name>A0A6M3JXY5_9ZZZZ</name>
<gene>
    <name evidence="2" type="ORF">MM415A02049_0004</name>
    <name evidence="1" type="ORF">MM415B01567_0013</name>
</gene>
<evidence type="ECO:0000313" key="1">
    <source>
        <dbReference type="EMBL" id="QJA57773.1"/>
    </source>
</evidence>
<protein>
    <submittedName>
        <fullName evidence="2">Uncharacterized protein</fullName>
    </submittedName>
</protein>